<sequence length="176" mass="19370">MAISEKLLNPGEKLIISARQHPKALFGPILALVAFLAIGVAIQVLLGDEGDAATWTTRIVWVLCGLGILWFTVRPFLDWLTTVHGVTDRRLITRRGIITRRGHDIPLARISDIQMEINLIDRPFGCGSLVITDASTFGEVRLNDIPRVEATQRQINELLHGLHGGAGQPRRADEGV</sequence>
<dbReference type="Pfam" id="PF03703">
    <property type="entry name" value="bPH_2"/>
    <property type="match status" value="1"/>
</dbReference>
<keyword evidence="1" id="KW-1133">Transmembrane helix</keyword>
<dbReference type="AlphaFoldDB" id="A0A5B1M340"/>
<keyword evidence="1" id="KW-0812">Transmembrane</keyword>
<accession>A0A5B1M340</accession>
<feature type="transmembrane region" description="Helical" evidence="1">
    <location>
        <begin position="24"/>
        <end position="46"/>
    </location>
</feature>
<dbReference type="PANTHER" id="PTHR37938">
    <property type="entry name" value="BLL0215 PROTEIN"/>
    <property type="match status" value="1"/>
</dbReference>
<keyword evidence="4" id="KW-1185">Reference proteome</keyword>
<dbReference type="Proteomes" id="UP000324351">
    <property type="component" value="Unassembled WGS sequence"/>
</dbReference>
<protein>
    <submittedName>
        <fullName evidence="3">PH domain-containing protein</fullName>
    </submittedName>
</protein>
<organism evidence="3 4">
    <name type="scientific">Nocardioides antri</name>
    <dbReference type="NCBI Taxonomy" id="2607659"/>
    <lineage>
        <taxon>Bacteria</taxon>
        <taxon>Bacillati</taxon>
        <taxon>Actinomycetota</taxon>
        <taxon>Actinomycetes</taxon>
        <taxon>Propionibacteriales</taxon>
        <taxon>Nocardioidaceae</taxon>
        <taxon>Nocardioides</taxon>
    </lineage>
</organism>
<feature type="domain" description="YdbS-like PH" evidence="2">
    <location>
        <begin position="79"/>
        <end position="155"/>
    </location>
</feature>
<evidence type="ECO:0000259" key="2">
    <source>
        <dbReference type="Pfam" id="PF03703"/>
    </source>
</evidence>
<dbReference type="RefSeq" id="WP_149749519.1">
    <property type="nucleotide sequence ID" value="NZ_VUJW01000003.1"/>
</dbReference>
<feature type="transmembrane region" description="Helical" evidence="1">
    <location>
        <begin position="52"/>
        <end position="73"/>
    </location>
</feature>
<evidence type="ECO:0000313" key="3">
    <source>
        <dbReference type="EMBL" id="KAA1427151.1"/>
    </source>
</evidence>
<dbReference type="PANTHER" id="PTHR37938:SF1">
    <property type="entry name" value="BLL0215 PROTEIN"/>
    <property type="match status" value="1"/>
</dbReference>
<evidence type="ECO:0000256" key="1">
    <source>
        <dbReference type="SAM" id="Phobius"/>
    </source>
</evidence>
<evidence type="ECO:0000313" key="4">
    <source>
        <dbReference type="Proteomes" id="UP000324351"/>
    </source>
</evidence>
<dbReference type="InterPro" id="IPR005182">
    <property type="entry name" value="YdbS-like_PH"/>
</dbReference>
<reference evidence="3 4" key="2">
    <citation type="submission" date="2019-09" db="EMBL/GenBank/DDBJ databases">
        <authorList>
            <person name="Jin C."/>
        </authorList>
    </citation>
    <scope>NUCLEOTIDE SEQUENCE [LARGE SCALE GENOMIC DNA]</scope>
    <source>
        <strain evidence="3 4">BN140041</strain>
    </source>
</reference>
<comment type="caution">
    <text evidence="3">The sequence shown here is derived from an EMBL/GenBank/DDBJ whole genome shotgun (WGS) entry which is preliminary data.</text>
</comment>
<name>A0A5B1M340_9ACTN</name>
<keyword evidence="1" id="KW-0472">Membrane</keyword>
<gene>
    <name evidence="3" type="ORF">F0U47_06455</name>
</gene>
<dbReference type="EMBL" id="VUJW01000003">
    <property type="protein sequence ID" value="KAA1427151.1"/>
    <property type="molecule type" value="Genomic_DNA"/>
</dbReference>
<reference evidence="3 4" key="1">
    <citation type="submission" date="2019-09" db="EMBL/GenBank/DDBJ databases">
        <title>Nocardioides panacisoli sp. nov., isolated from the soil of a ginseng field.</title>
        <authorList>
            <person name="Cho C."/>
        </authorList>
    </citation>
    <scope>NUCLEOTIDE SEQUENCE [LARGE SCALE GENOMIC DNA]</scope>
    <source>
        <strain evidence="3 4">BN140041</strain>
    </source>
</reference>
<proteinExistence type="predicted"/>